<comment type="caution">
    <text evidence="1">The sequence shown here is derived from an EMBL/GenBank/DDBJ whole genome shotgun (WGS) entry which is preliminary data.</text>
</comment>
<dbReference type="OrthoDB" id="460352at2"/>
<evidence type="ECO:0000313" key="1">
    <source>
        <dbReference type="EMBL" id="PSB01183.1"/>
    </source>
</evidence>
<dbReference type="RefSeq" id="WP_106290540.1">
    <property type="nucleotide sequence ID" value="NZ_CAWNTC010000158.1"/>
</dbReference>
<accession>A0A2T1BZ82</accession>
<dbReference type="Proteomes" id="UP000238762">
    <property type="component" value="Unassembled WGS sequence"/>
</dbReference>
<dbReference type="AlphaFoldDB" id="A0A2T1BZ82"/>
<protein>
    <submittedName>
        <fullName evidence="1">Uncharacterized protein</fullName>
    </submittedName>
</protein>
<dbReference type="EMBL" id="PVWJ01000125">
    <property type="protein sequence ID" value="PSB01183.1"/>
    <property type="molecule type" value="Genomic_DNA"/>
</dbReference>
<gene>
    <name evidence="1" type="ORF">C7B64_19645</name>
</gene>
<sequence>MATTIKHISQFLDRRGWLYQANKDANTIRTRVEASQLENLVIVIELTENGEYLSLRTSPLVQVKDHVYKGVLFQTLLTIASESKLLRWEYEPTTGDIRASVGLALEDATLTEKQFNRLLNGLIYLVDDVSLPRIKSVLATGEDKGDRSAAIQVISMVERFIAKPLDKEAKASLEQAIAQQCCSLISKP</sequence>
<keyword evidence="2" id="KW-1185">Reference proteome</keyword>
<evidence type="ECO:0000313" key="2">
    <source>
        <dbReference type="Proteomes" id="UP000238762"/>
    </source>
</evidence>
<proteinExistence type="predicted"/>
<reference evidence="1 2" key="1">
    <citation type="submission" date="2018-02" db="EMBL/GenBank/DDBJ databases">
        <authorList>
            <person name="Cohen D.B."/>
            <person name="Kent A.D."/>
        </authorList>
    </citation>
    <scope>NUCLEOTIDE SEQUENCE [LARGE SCALE GENOMIC DNA]</scope>
    <source>
        <strain evidence="1 2">CCAP 1448/3</strain>
    </source>
</reference>
<name>A0A2T1BZ82_9CYAN</name>
<reference evidence="1 2" key="2">
    <citation type="submission" date="2018-03" db="EMBL/GenBank/DDBJ databases">
        <title>The ancient ancestry and fast evolution of plastids.</title>
        <authorList>
            <person name="Moore K.R."/>
            <person name="Magnabosco C."/>
            <person name="Momper L."/>
            <person name="Gold D.A."/>
            <person name="Bosak T."/>
            <person name="Fournier G.P."/>
        </authorList>
    </citation>
    <scope>NUCLEOTIDE SEQUENCE [LARGE SCALE GENOMIC DNA]</scope>
    <source>
        <strain evidence="1 2">CCAP 1448/3</strain>
    </source>
</reference>
<organism evidence="1 2">
    <name type="scientific">Merismopedia glauca CCAP 1448/3</name>
    <dbReference type="NCBI Taxonomy" id="1296344"/>
    <lineage>
        <taxon>Bacteria</taxon>
        <taxon>Bacillati</taxon>
        <taxon>Cyanobacteriota</taxon>
        <taxon>Cyanophyceae</taxon>
        <taxon>Synechococcales</taxon>
        <taxon>Merismopediaceae</taxon>
        <taxon>Merismopedia</taxon>
    </lineage>
</organism>